<organism evidence="7 8">
    <name type="scientific">Gallaecimonas pentaromativorans</name>
    <dbReference type="NCBI Taxonomy" id="584787"/>
    <lineage>
        <taxon>Bacteria</taxon>
        <taxon>Pseudomonadati</taxon>
        <taxon>Pseudomonadota</taxon>
        <taxon>Gammaproteobacteria</taxon>
        <taxon>Enterobacterales</taxon>
        <taxon>Gallaecimonadaceae</taxon>
        <taxon>Gallaecimonas</taxon>
    </lineage>
</organism>
<dbReference type="GO" id="GO:0003700">
    <property type="term" value="F:DNA-binding transcription factor activity"/>
    <property type="evidence" value="ECO:0007669"/>
    <property type="project" value="InterPro"/>
</dbReference>
<dbReference type="GO" id="GO:0003677">
    <property type="term" value="F:DNA binding"/>
    <property type="evidence" value="ECO:0007669"/>
    <property type="project" value="UniProtKB-KW"/>
</dbReference>
<dbReference type="InterPro" id="IPR036390">
    <property type="entry name" value="WH_DNA-bd_sf"/>
</dbReference>
<evidence type="ECO:0000313" key="8">
    <source>
        <dbReference type="Proteomes" id="UP000268033"/>
    </source>
</evidence>
<name>A0A3N1P237_9GAMM</name>
<dbReference type="GO" id="GO:0005737">
    <property type="term" value="C:cytoplasm"/>
    <property type="evidence" value="ECO:0007669"/>
    <property type="project" value="UniProtKB-SubCell"/>
</dbReference>
<feature type="domain" description="HTH marR-type" evidence="6">
    <location>
        <begin position="12"/>
        <end position="142"/>
    </location>
</feature>
<evidence type="ECO:0000259" key="6">
    <source>
        <dbReference type="PROSITE" id="PS50995"/>
    </source>
</evidence>
<keyword evidence="5" id="KW-0804">Transcription</keyword>
<evidence type="ECO:0000256" key="4">
    <source>
        <dbReference type="ARBA" id="ARBA00023125"/>
    </source>
</evidence>
<comment type="subcellular location">
    <subcellularLocation>
        <location evidence="1">Cytoplasm</location>
    </subcellularLocation>
</comment>
<dbReference type="SMART" id="SM00347">
    <property type="entry name" value="HTH_MARR"/>
    <property type="match status" value="1"/>
</dbReference>
<evidence type="ECO:0000313" key="7">
    <source>
        <dbReference type="EMBL" id="ROQ22473.1"/>
    </source>
</evidence>
<dbReference type="InterPro" id="IPR036388">
    <property type="entry name" value="WH-like_DNA-bd_sf"/>
</dbReference>
<dbReference type="PANTHER" id="PTHR33164:SF5">
    <property type="entry name" value="ORGANIC HYDROPEROXIDE RESISTANCE TRANSCRIPTIONAL REGULATOR"/>
    <property type="match status" value="1"/>
</dbReference>
<evidence type="ECO:0000256" key="1">
    <source>
        <dbReference type="ARBA" id="ARBA00004496"/>
    </source>
</evidence>
<dbReference type="STRING" id="584787.GCA_001247655_01024"/>
<sequence>MDKQIRDNLKLDNQLCFALYSASLAMNKIYKPLLQGLDLTYPQYLIMLVLWEEDGITATTLGKKLMQDLGALSPVIKRLEVQGLVERRRSQEDERKIELHLTAAGKAMQQQAGSLPEQILCASELNIDDLKTLKARLDELRDSLQKQL</sequence>
<protein>
    <submittedName>
        <fullName evidence="7">DNA-binding MarR family transcriptional regulator</fullName>
    </submittedName>
</protein>
<gene>
    <name evidence="7" type="ORF">EDC28_110117</name>
</gene>
<evidence type="ECO:0000256" key="5">
    <source>
        <dbReference type="ARBA" id="ARBA00023163"/>
    </source>
</evidence>
<keyword evidence="3" id="KW-0805">Transcription regulation</keyword>
<dbReference type="PANTHER" id="PTHR33164">
    <property type="entry name" value="TRANSCRIPTIONAL REGULATOR, MARR FAMILY"/>
    <property type="match status" value="1"/>
</dbReference>
<keyword evidence="4 7" id="KW-0238">DNA-binding</keyword>
<dbReference type="Proteomes" id="UP000268033">
    <property type="component" value="Unassembled WGS sequence"/>
</dbReference>
<dbReference type="InterPro" id="IPR055166">
    <property type="entry name" value="Transc_reg_Sar_Rot_HTH"/>
</dbReference>
<comment type="caution">
    <text evidence="7">The sequence shown here is derived from an EMBL/GenBank/DDBJ whole genome shotgun (WGS) entry which is preliminary data.</text>
</comment>
<keyword evidence="8" id="KW-1185">Reference proteome</keyword>
<evidence type="ECO:0000256" key="3">
    <source>
        <dbReference type="ARBA" id="ARBA00023015"/>
    </source>
</evidence>
<dbReference type="AlphaFoldDB" id="A0A3N1P237"/>
<dbReference type="OrthoDB" id="9806864at2"/>
<dbReference type="FunFam" id="1.10.10.10:FF:000163">
    <property type="entry name" value="MarR family transcriptional regulator"/>
    <property type="match status" value="1"/>
</dbReference>
<dbReference type="SUPFAM" id="SSF46785">
    <property type="entry name" value="Winged helix' DNA-binding domain"/>
    <property type="match status" value="1"/>
</dbReference>
<dbReference type="InterPro" id="IPR039422">
    <property type="entry name" value="MarR/SlyA-like"/>
</dbReference>
<accession>A0A3N1P237</accession>
<dbReference type="InterPro" id="IPR000835">
    <property type="entry name" value="HTH_MarR-typ"/>
</dbReference>
<dbReference type="Pfam" id="PF22381">
    <property type="entry name" value="Staph_reg_Sar_Rot"/>
    <property type="match status" value="1"/>
</dbReference>
<dbReference type="EMBL" id="RJUL01000010">
    <property type="protein sequence ID" value="ROQ22473.1"/>
    <property type="molecule type" value="Genomic_DNA"/>
</dbReference>
<reference evidence="7 8" key="1">
    <citation type="submission" date="2018-11" db="EMBL/GenBank/DDBJ databases">
        <title>Genomic Encyclopedia of Type Strains, Phase IV (KMG-IV): sequencing the most valuable type-strain genomes for metagenomic binning, comparative biology and taxonomic classification.</title>
        <authorList>
            <person name="Goeker M."/>
        </authorList>
    </citation>
    <scope>NUCLEOTIDE SEQUENCE [LARGE SCALE GENOMIC DNA]</scope>
    <source>
        <strain evidence="7 8">DSM 21945</strain>
    </source>
</reference>
<dbReference type="RefSeq" id="WP_050659919.1">
    <property type="nucleotide sequence ID" value="NZ_JBLXAC010000009.1"/>
</dbReference>
<evidence type="ECO:0000256" key="2">
    <source>
        <dbReference type="ARBA" id="ARBA00022490"/>
    </source>
</evidence>
<dbReference type="PROSITE" id="PS50995">
    <property type="entry name" value="HTH_MARR_2"/>
    <property type="match status" value="1"/>
</dbReference>
<dbReference type="Gene3D" id="1.10.10.10">
    <property type="entry name" value="Winged helix-like DNA-binding domain superfamily/Winged helix DNA-binding domain"/>
    <property type="match status" value="1"/>
</dbReference>
<dbReference type="GO" id="GO:0006950">
    <property type="term" value="P:response to stress"/>
    <property type="evidence" value="ECO:0007669"/>
    <property type="project" value="TreeGrafter"/>
</dbReference>
<keyword evidence="2" id="KW-0963">Cytoplasm</keyword>
<proteinExistence type="predicted"/>